<evidence type="ECO:0000313" key="4">
    <source>
        <dbReference type="EMBL" id="CAE8655555.1"/>
    </source>
</evidence>
<keyword evidence="2" id="KW-0732">Signal</keyword>
<feature type="signal peptide" evidence="2">
    <location>
        <begin position="1"/>
        <end position="22"/>
    </location>
</feature>
<dbReference type="EMBL" id="CAJNNW010013574">
    <property type="protein sequence ID" value="CAE8655555.1"/>
    <property type="molecule type" value="Genomic_DNA"/>
</dbReference>
<feature type="domain" description="N-acetyltransferase" evidence="3">
    <location>
        <begin position="213"/>
        <end position="364"/>
    </location>
</feature>
<dbReference type="Proteomes" id="UP000626109">
    <property type="component" value="Unassembled WGS sequence"/>
</dbReference>
<dbReference type="PROSITE" id="PS51186">
    <property type="entry name" value="GNAT"/>
    <property type="match status" value="1"/>
</dbReference>
<accession>A0A813IT80</accession>
<proteinExistence type="predicted"/>
<evidence type="ECO:0000313" key="5">
    <source>
        <dbReference type="Proteomes" id="UP000626109"/>
    </source>
</evidence>
<evidence type="ECO:0000256" key="1">
    <source>
        <dbReference type="SAM" id="MobiDB-lite"/>
    </source>
</evidence>
<feature type="compositionally biased region" description="Low complexity" evidence="1">
    <location>
        <begin position="21"/>
        <end position="99"/>
    </location>
</feature>
<sequence>MARRPWSCALAALLAISYNSSSNNNKSNSNSNNNSSKSNNNKSSNKNSKSSNNNNSKSNNNNNSNKSSKSSNNNSKSNNSSKSNNNNSNNNNSSNNSKSFSPAFTLGRGLPFLREPVARQQALARAWPVRSPRPQPFLTPLWVLAAAGAAGAGAAAALAAAGKPKRSGKEILEGLRQSVGEDVSRGVGFWEELAARTAQAGPEVSVREAASLEEIWGAAQLLSDYEALWRTGREEAPQLSNVLQPFFGLGWIRAMSTVSLRSPLTAIATGEASEGVLGMAQVKKDGYVQNLVVKPGMRRRGIASQVLCWCARKSKERGATRLWMHVEQSNQAALDFYRRLDFEVGPEEQVGSDQHLALRLSRPL</sequence>
<feature type="region of interest" description="Disordered" evidence="1">
    <location>
        <begin position="21"/>
        <end position="102"/>
    </location>
</feature>
<gene>
    <name evidence="4" type="ORF">PGLA2088_LOCUS11657</name>
</gene>
<organism evidence="4 5">
    <name type="scientific">Polarella glacialis</name>
    <name type="common">Dinoflagellate</name>
    <dbReference type="NCBI Taxonomy" id="89957"/>
    <lineage>
        <taxon>Eukaryota</taxon>
        <taxon>Sar</taxon>
        <taxon>Alveolata</taxon>
        <taxon>Dinophyceae</taxon>
        <taxon>Suessiales</taxon>
        <taxon>Suessiaceae</taxon>
        <taxon>Polarella</taxon>
    </lineage>
</organism>
<evidence type="ECO:0000256" key="2">
    <source>
        <dbReference type="SAM" id="SignalP"/>
    </source>
</evidence>
<dbReference type="InterPro" id="IPR000182">
    <property type="entry name" value="GNAT_dom"/>
</dbReference>
<dbReference type="AlphaFoldDB" id="A0A813IT80"/>
<feature type="chain" id="PRO_5032651882" description="N-acetyltransferase domain-containing protein" evidence="2">
    <location>
        <begin position="23"/>
        <end position="364"/>
    </location>
</feature>
<dbReference type="PANTHER" id="PTHR23353:SF32">
    <property type="entry name" value="AAC-RICH MRNA CLONE AAC4 PROTEIN-RELATED"/>
    <property type="match status" value="1"/>
</dbReference>
<evidence type="ECO:0000259" key="3">
    <source>
        <dbReference type="PROSITE" id="PS51186"/>
    </source>
</evidence>
<dbReference type="Pfam" id="PF00583">
    <property type="entry name" value="Acetyltransf_1"/>
    <property type="match status" value="1"/>
</dbReference>
<dbReference type="GO" id="GO:0016747">
    <property type="term" value="F:acyltransferase activity, transferring groups other than amino-acyl groups"/>
    <property type="evidence" value="ECO:0007669"/>
    <property type="project" value="InterPro"/>
</dbReference>
<dbReference type="PANTHER" id="PTHR23353">
    <property type="entry name" value="RAB-GAP/TBC-RELATED"/>
    <property type="match status" value="1"/>
</dbReference>
<reference evidence="4" key="1">
    <citation type="submission" date="2021-02" db="EMBL/GenBank/DDBJ databases">
        <authorList>
            <person name="Dougan E. K."/>
            <person name="Rhodes N."/>
            <person name="Thang M."/>
            <person name="Chan C."/>
        </authorList>
    </citation>
    <scope>NUCLEOTIDE SEQUENCE</scope>
</reference>
<dbReference type="CDD" id="cd04301">
    <property type="entry name" value="NAT_SF"/>
    <property type="match status" value="1"/>
</dbReference>
<dbReference type="SUPFAM" id="SSF55729">
    <property type="entry name" value="Acyl-CoA N-acyltransferases (Nat)"/>
    <property type="match status" value="1"/>
</dbReference>
<dbReference type="Gene3D" id="3.40.630.30">
    <property type="match status" value="1"/>
</dbReference>
<dbReference type="InterPro" id="IPR016181">
    <property type="entry name" value="Acyl_CoA_acyltransferase"/>
</dbReference>
<name>A0A813IT80_POLGL</name>
<comment type="caution">
    <text evidence="4">The sequence shown here is derived from an EMBL/GenBank/DDBJ whole genome shotgun (WGS) entry which is preliminary data.</text>
</comment>
<protein>
    <recommendedName>
        <fullName evidence="3">N-acetyltransferase domain-containing protein</fullName>
    </recommendedName>
</protein>
<dbReference type="InterPro" id="IPR053019">
    <property type="entry name" value="GATA_zinc_finger"/>
</dbReference>